<protein>
    <submittedName>
        <fullName evidence="2">Uncharacterized protein</fullName>
    </submittedName>
</protein>
<organism evidence="2 3">
    <name type="scientific">Nocardioides panzhihuensis</name>
    <dbReference type="NCBI Taxonomy" id="860243"/>
    <lineage>
        <taxon>Bacteria</taxon>
        <taxon>Bacillati</taxon>
        <taxon>Actinomycetota</taxon>
        <taxon>Actinomycetes</taxon>
        <taxon>Propionibacteriales</taxon>
        <taxon>Nocardioidaceae</taxon>
        <taxon>Nocardioides</taxon>
    </lineage>
</organism>
<name>A0A7Z0DLC7_9ACTN</name>
<proteinExistence type="predicted"/>
<dbReference type="AlphaFoldDB" id="A0A7Z0DLC7"/>
<comment type="caution">
    <text evidence="2">The sequence shown here is derived from an EMBL/GenBank/DDBJ whole genome shotgun (WGS) entry which is preliminary data.</text>
</comment>
<dbReference type="Pfam" id="PF19664">
    <property type="entry name" value="DUF6167"/>
    <property type="match status" value="1"/>
</dbReference>
<keyword evidence="3" id="KW-1185">Reference proteome</keyword>
<evidence type="ECO:0000256" key="1">
    <source>
        <dbReference type="SAM" id="MobiDB-lite"/>
    </source>
</evidence>
<dbReference type="EMBL" id="JACBZR010000001">
    <property type="protein sequence ID" value="NYI77759.1"/>
    <property type="molecule type" value="Genomic_DNA"/>
</dbReference>
<evidence type="ECO:0000313" key="3">
    <source>
        <dbReference type="Proteomes" id="UP000564496"/>
    </source>
</evidence>
<sequence>MRGAIWFVAGAGAGVYAMVKGRRAAEAFTADGLRDRAQALGVGARMFRDELATGKAEKEIELREWIETRTQSIASGSASAGGPKQIGANGAGQQTLGLDGPTEDPRQNTEGSTP</sequence>
<dbReference type="Proteomes" id="UP000564496">
    <property type="component" value="Unassembled WGS sequence"/>
</dbReference>
<dbReference type="RefSeq" id="WP_179658206.1">
    <property type="nucleotide sequence ID" value="NZ_JACBZR010000001.1"/>
</dbReference>
<accession>A0A7Z0DLC7</accession>
<evidence type="ECO:0000313" key="2">
    <source>
        <dbReference type="EMBL" id="NYI77759.1"/>
    </source>
</evidence>
<reference evidence="2 3" key="1">
    <citation type="submission" date="2020-07" db="EMBL/GenBank/DDBJ databases">
        <title>Sequencing the genomes of 1000 actinobacteria strains.</title>
        <authorList>
            <person name="Klenk H.-P."/>
        </authorList>
    </citation>
    <scope>NUCLEOTIDE SEQUENCE [LARGE SCALE GENOMIC DNA]</scope>
    <source>
        <strain evidence="2 3">DSM 26487</strain>
    </source>
</reference>
<feature type="region of interest" description="Disordered" evidence="1">
    <location>
        <begin position="73"/>
        <end position="114"/>
    </location>
</feature>
<dbReference type="InterPro" id="IPR046165">
    <property type="entry name" value="DUF6167"/>
</dbReference>
<gene>
    <name evidence="2" type="ORF">BJ988_002407</name>
</gene>